<dbReference type="OrthoDB" id="10255013at2759"/>
<dbReference type="GO" id="GO:0005886">
    <property type="term" value="C:plasma membrane"/>
    <property type="evidence" value="ECO:0007669"/>
    <property type="project" value="TreeGrafter"/>
</dbReference>
<dbReference type="GO" id="GO:0005484">
    <property type="term" value="F:SNAP receptor activity"/>
    <property type="evidence" value="ECO:0007669"/>
    <property type="project" value="InterPro"/>
</dbReference>
<dbReference type="GO" id="GO:0006906">
    <property type="term" value="P:vesicle fusion"/>
    <property type="evidence" value="ECO:0007669"/>
    <property type="project" value="TreeGrafter"/>
</dbReference>
<dbReference type="GO" id="GO:0006836">
    <property type="term" value="P:neurotransmitter transport"/>
    <property type="evidence" value="ECO:0007669"/>
    <property type="project" value="UniProtKB-KW"/>
</dbReference>
<dbReference type="Pfam" id="PF05739">
    <property type="entry name" value="SNARE"/>
    <property type="match status" value="1"/>
</dbReference>
<feature type="coiled-coil region" evidence="8">
    <location>
        <begin position="33"/>
        <end position="60"/>
    </location>
</feature>
<dbReference type="VEuPathDB" id="VectorBase:LDEU003899"/>
<dbReference type="GO" id="GO:0006887">
    <property type="term" value="P:exocytosis"/>
    <property type="evidence" value="ECO:0007669"/>
    <property type="project" value="TreeGrafter"/>
</dbReference>
<keyword evidence="6 10" id="KW-0472">Membrane</keyword>
<evidence type="ECO:0000256" key="1">
    <source>
        <dbReference type="ARBA" id="ARBA00004211"/>
    </source>
</evidence>
<reference evidence="12 13" key="1">
    <citation type="journal article" date="2018" name="Gigascience">
        <title>Genomes of trombidid mites reveal novel predicted allergens and laterally-transferred genes associated with secondary metabolism.</title>
        <authorList>
            <person name="Dong X."/>
            <person name="Chaisiri K."/>
            <person name="Xia D."/>
            <person name="Armstrong S.D."/>
            <person name="Fang Y."/>
            <person name="Donnelly M.J."/>
            <person name="Kadowaki T."/>
            <person name="McGarry J.W."/>
            <person name="Darby A.C."/>
            <person name="Makepeace B.L."/>
        </authorList>
    </citation>
    <scope>NUCLEOTIDE SEQUENCE [LARGE SCALE GENOMIC DNA]</scope>
    <source>
        <strain evidence="12">UoL-UT</strain>
    </source>
</reference>
<dbReference type="PROSITE" id="PS00914">
    <property type="entry name" value="SYNTAXIN"/>
    <property type="match status" value="1"/>
</dbReference>
<dbReference type="SUPFAM" id="SSF47661">
    <property type="entry name" value="t-snare proteins"/>
    <property type="match status" value="1"/>
</dbReference>
<proteinExistence type="inferred from homology"/>
<dbReference type="InterPro" id="IPR000727">
    <property type="entry name" value="T_SNARE_dom"/>
</dbReference>
<keyword evidence="4" id="KW-0813">Transport</keyword>
<name>A0A443SKT4_9ACAR</name>
<protein>
    <submittedName>
        <fullName evidence="12">Syntaxin-1A-like isoform X5</fullName>
    </submittedName>
</protein>
<evidence type="ECO:0000256" key="9">
    <source>
        <dbReference type="SAM" id="MobiDB-lite"/>
    </source>
</evidence>
<keyword evidence="13" id="KW-1185">Reference proteome</keyword>
<dbReference type="GO" id="GO:0006886">
    <property type="term" value="P:intracellular protein transport"/>
    <property type="evidence" value="ECO:0007669"/>
    <property type="project" value="InterPro"/>
</dbReference>
<evidence type="ECO:0000256" key="4">
    <source>
        <dbReference type="ARBA" id="ARBA00022775"/>
    </source>
</evidence>
<dbReference type="GO" id="GO:0000149">
    <property type="term" value="F:SNARE binding"/>
    <property type="evidence" value="ECO:0007669"/>
    <property type="project" value="TreeGrafter"/>
</dbReference>
<dbReference type="InterPro" id="IPR006011">
    <property type="entry name" value="Syntaxin_N"/>
</dbReference>
<comment type="similarity">
    <text evidence="2 7">Belongs to the syntaxin family.</text>
</comment>
<dbReference type="EMBL" id="NCKV01001549">
    <property type="protein sequence ID" value="RWS28140.1"/>
    <property type="molecule type" value="Genomic_DNA"/>
</dbReference>
<gene>
    <name evidence="12" type="ORF">B4U80_00089</name>
</gene>
<dbReference type="CDD" id="cd15848">
    <property type="entry name" value="SNARE_syntaxin1-like"/>
    <property type="match status" value="1"/>
</dbReference>
<dbReference type="Gene3D" id="1.20.5.110">
    <property type="match status" value="1"/>
</dbReference>
<dbReference type="CDD" id="cd00179">
    <property type="entry name" value="SynN"/>
    <property type="match status" value="1"/>
</dbReference>
<dbReference type="GO" id="GO:0031201">
    <property type="term" value="C:SNARE complex"/>
    <property type="evidence" value="ECO:0007669"/>
    <property type="project" value="TreeGrafter"/>
</dbReference>
<dbReference type="PROSITE" id="PS50192">
    <property type="entry name" value="T_SNARE"/>
    <property type="match status" value="1"/>
</dbReference>
<dbReference type="Pfam" id="PF00804">
    <property type="entry name" value="Syntaxin"/>
    <property type="match status" value="1"/>
</dbReference>
<dbReference type="GO" id="GO:0012505">
    <property type="term" value="C:endomembrane system"/>
    <property type="evidence" value="ECO:0007669"/>
    <property type="project" value="TreeGrafter"/>
</dbReference>
<keyword evidence="3 10" id="KW-0812">Transmembrane</keyword>
<evidence type="ECO:0000259" key="11">
    <source>
        <dbReference type="PROSITE" id="PS50192"/>
    </source>
</evidence>
<feature type="domain" description="T-SNARE coiled-coil homology" evidence="11">
    <location>
        <begin position="192"/>
        <end position="254"/>
    </location>
</feature>
<dbReference type="InterPro" id="IPR045242">
    <property type="entry name" value="Syntaxin"/>
</dbReference>
<dbReference type="Gene3D" id="1.20.58.70">
    <property type="match status" value="1"/>
</dbReference>
<comment type="subcellular location">
    <subcellularLocation>
        <location evidence="1">Membrane</location>
        <topology evidence="1">Single-pass type IV membrane protein</topology>
    </subcellularLocation>
</comment>
<organism evidence="12 13">
    <name type="scientific">Leptotrombidium deliense</name>
    <dbReference type="NCBI Taxonomy" id="299467"/>
    <lineage>
        <taxon>Eukaryota</taxon>
        <taxon>Metazoa</taxon>
        <taxon>Ecdysozoa</taxon>
        <taxon>Arthropoda</taxon>
        <taxon>Chelicerata</taxon>
        <taxon>Arachnida</taxon>
        <taxon>Acari</taxon>
        <taxon>Acariformes</taxon>
        <taxon>Trombidiformes</taxon>
        <taxon>Prostigmata</taxon>
        <taxon>Anystina</taxon>
        <taxon>Parasitengona</taxon>
        <taxon>Trombiculoidea</taxon>
        <taxon>Trombiculidae</taxon>
        <taxon>Leptotrombidium</taxon>
    </lineage>
</organism>
<dbReference type="PANTHER" id="PTHR19957">
    <property type="entry name" value="SYNTAXIN"/>
    <property type="match status" value="1"/>
</dbReference>
<dbReference type="PANTHER" id="PTHR19957:SF307">
    <property type="entry name" value="PROTEIN SSO1-RELATED"/>
    <property type="match status" value="1"/>
</dbReference>
<evidence type="ECO:0000256" key="5">
    <source>
        <dbReference type="ARBA" id="ARBA00022989"/>
    </source>
</evidence>
<evidence type="ECO:0000313" key="12">
    <source>
        <dbReference type="EMBL" id="RWS28140.1"/>
    </source>
</evidence>
<evidence type="ECO:0000313" key="13">
    <source>
        <dbReference type="Proteomes" id="UP000288716"/>
    </source>
</evidence>
<accession>A0A443SKT4</accession>
<keyword evidence="5 10" id="KW-1133">Transmembrane helix</keyword>
<feature type="transmembrane region" description="Helical" evidence="10">
    <location>
        <begin position="266"/>
        <end position="287"/>
    </location>
</feature>
<evidence type="ECO:0000256" key="6">
    <source>
        <dbReference type="ARBA" id="ARBA00023136"/>
    </source>
</evidence>
<evidence type="ECO:0000256" key="7">
    <source>
        <dbReference type="RuleBase" id="RU003858"/>
    </source>
</evidence>
<evidence type="ECO:0000256" key="2">
    <source>
        <dbReference type="ARBA" id="ARBA00009063"/>
    </source>
</evidence>
<dbReference type="InterPro" id="IPR006012">
    <property type="entry name" value="Syntaxin/epimorphin_CS"/>
</dbReference>
<dbReference type="AlphaFoldDB" id="A0A443SKT4"/>
<evidence type="ECO:0000256" key="10">
    <source>
        <dbReference type="SAM" id="Phobius"/>
    </source>
</evidence>
<dbReference type="GO" id="GO:0048278">
    <property type="term" value="P:vesicle docking"/>
    <property type="evidence" value="ECO:0007669"/>
    <property type="project" value="TreeGrafter"/>
</dbReference>
<dbReference type="InterPro" id="IPR010989">
    <property type="entry name" value="SNARE"/>
</dbReference>
<evidence type="ECO:0000256" key="3">
    <source>
        <dbReference type="ARBA" id="ARBA00022692"/>
    </source>
</evidence>
<dbReference type="SMART" id="SM00503">
    <property type="entry name" value="SynN"/>
    <property type="match status" value="1"/>
</dbReference>
<evidence type="ECO:0000256" key="8">
    <source>
        <dbReference type="SAM" id="Coils"/>
    </source>
</evidence>
<keyword evidence="4" id="KW-0532">Neurotransmitter transport</keyword>
<comment type="caution">
    <text evidence="12">The sequence shown here is derived from an EMBL/GenBank/DDBJ whole genome shotgun (WGS) entry which is preliminary data.</text>
</comment>
<feature type="region of interest" description="Disordered" evidence="9">
    <location>
        <begin position="1"/>
        <end position="20"/>
    </location>
</feature>
<dbReference type="STRING" id="299467.A0A443SKT4"/>
<sequence>MTKDRIKDLHSLRRRQDQSDIEMNAGDVGLHTSVQFLSEVEEVRDEIEKLNENITAIRVKQKSVGTPKDEGSRKLEEIIDKVKYEALKIKERLKNIDGQTEAIANSNPNSTECRIRRTQQSMLWQMFREAMDNYNKAQLEYKEKCRNIIKLQLEVMGKQTTDEDLDNMLEKENTAVFTQELISDTQEARLTLSSIEDRHRDIITIEKSIRELRDLFLEMALTVEQQGESLNRIETHVSSAVTAVEKGEKQLEGAKATQKRTRKMKIWCYLLIIIIVVVLILSLVFSLK</sequence>
<dbReference type="SMART" id="SM00397">
    <property type="entry name" value="t_SNARE"/>
    <property type="match status" value="1"/>
</dbReference>
<feature type="compositionally biased region" description="Basic and acidic residues" evidence="9">
    <location>
        <begin position="1"/>
        <end position="18"/>
    </location>
</feature>
<keyword evidence="8" id="KW-0175">Coiled coil</keyword>
<dbReference type="Proteomes" id="UP000288716">
    <property type="component" value="Unassembled WGS sequence"/>
</dbReference>